<evidence type="ECO:0000313" key="1">
    <source>
        <dbReference type="EMBL" id="SVC78011.1"/>
    </source>
</evidence>
<reference evidence="1" key="1">
    <citation type="submission" date="2018-05" db="EMBL/GenBank/DDBJ databases">
        <authorList>
            <person name="Lanie J.A."/>
            <person name="Ng W.-L."/>
            <person name="Kazmierczak K.M."/>
            <person name="Andrzejewski T.M."/>
            <person name="Davidsen T.M."/>
            <person name="Wayne K.J."/>
            <person name="Tettelin H."/>
            <person name="Glass J.I."/>
            <person name="Rusch D."/>
            <person name="Podicherti R."/>
            <person name="Tsui H.-C.T."/>
            <person name="Winkler M.E."/>
        </authorList>
    </citation>
    <scope>NUCLEOTIDE SEQUENCE</scope>
</reference>
<name>A0A382Q182_9ZZZZ</name>
<dbReference type="AlphaFoldDB" id="A0A382Q182"/>
<organism evidence="1">
    <name type="scientific">marine metagenome</name>
    <dbReference type="NCBI Taxonomy" id="408172"/>
    <lineage>
        <taxon>unclassified sequences</taxon>
        <taxon>metagenomes</taxon>
        <taxon>ecological metagenomes</taxon>
    </lineage>
</organism>
<sequence>MLPVVPKVVITEKPIGPQLQAPADAPITVPVILEPIFFAFFTNLTLKTFMDTTIPAITDKITINEKLNAVSS</sequence>
<dbReference type="EMBL" id="UINC01110478">
    <property type="protein sequence ID" value="SVC78011.1"/>
    <property type="molecule type" value="Genomic_DNA"/>
</dbReference>
<gene>
    <name evidence="1" type="ORF">METZ01_LOCUS330865</name>
</gene>
<proteinExistence type="predicted"/>
<accession>A0A382Q182</accession>
<protein>
    <submittedName>
        <fullName evidence="1">Uncharacterized protein</fullName>
    </submittedName>
</protein>